<dbReference type="Pfam" id="PF04326">
    <property type="entry name" value="SLFN_AlbA_2"/>
    <property type="match status" value="1"/>
</dbReference>
<dbReference type="InterPro" id="IPR038461">
    <property type="entry name" value="Schlafen_AlbA_2_dom_sf"/>
</dbReference>
<proteinExistence type="predicted"/>
<organism evidence="3 4">
    <name type="scientific">Roseburia yibonii</name>
    <dbReference type="NCBI Taxonomy" id="2763063"/>
    <lineage>
        <taxon>Bacteria</taxon>
        <taxon>Bacillati</taxon>
        <taxon>Bacillota</taxon>
        <taxon>Clostridia</taxon>
        <taxon>Lachnospirales</taxon>
        <taxon>Lachnospiraceae</taxon>
        <taxon>Roseburia</taxon>
    </lineage>
</organism>
<evidence type="ECO:0000259" key="2">
    <source>
        <dbReference type="Pfam" id="PF21247"/>
    </source>
</evidence>
<sequence>MTIEDMCFTTEKQEFDRKSARITAATIATPMIAFANADGGLLAIGIEDNGKITGIDDYLPNINEILRAPFDFCVPTIRIETQTIECVDDNGKKNHILLIYVPQSSELHANHRDEVYLRVGDKSKKLTFDERMQLMYAKGARYFEDEPVYGTSINDLDMNEVAAYCKRIGYGKTPEEYIRQNKSFLVSANGREELSGAAILLFGKEPQQYFKRARVRFIRYEGTEARVGAQMNVVKDKIFEGRILQIVEQSIDFVRDQIKEHTYLGREGKFVTESEYPEFAWKEIIVNAIAHRDYSIKGTDIQIKMFDDHFTVESPGTLPGIVRINNMRQVHFSRNPKIAEVLHEYEYVREYGEGVDRLYNEMKEAGLPSPEYYMEAFMLHATLKNRKYVEHAVDTTQVATQVATQVTTQVDISDKITAYCKEPRKKSEIMAYCGYKNAKSFTKKYLKPLMDQGLITMTIPDKPNSQNQRYITTVK</sequence>
<dbReference type="PANTHER" id="PTHR30595">
    <property type="entry name" value="GLPR-RELATED TRANSCRIPTIONAL REPRESSOR"/>
    <property type="match status" value="1"/>
</dbReference>
<feature type="domain" description="Schlafen AlbA-2" evidence="1">
    <location>
        <begin position="11"/>
        <end position="126"/>
    </location>
</feature>
<dbReference type="Proteomes" id="UP000621540">
    <property type="component" value="Unassembled WGS sequence"/>
</dbReference>
<protein>
    <submittedName>
        <fullName evidence="3">DNA binding domain-containing protein</fullName>
    </submittedName>
</protein>
<evidence type="ECO:0000313" key="4">
    <source>
        <dbReference type="Proteomes" id="UP000621540"/>
    </source>
</evidence>
<dbReference type="InterPro" id="IPR007421">
    <property type="entry name" value="Schlafen_AlbA_2_dom"/>
</dbReference>
<dbReference type="Gene3D" id="3.30.950.30">
    <property type="entry name" value="Schlafen, AAA domain"/>
    <property type="match status" value="1"/>
</dbReference>
<comment type="caution">
    <text evidence="3">The sequence shown here is derived from an EMBL/GenBank/DDBJ whole genome shotgun (WGS) entry which is preliminary data.</text>
</comment>
<accession>A0ABR7I8B8</accession>
<dbReference type="Pfam" id="PF21247">
    <property type="entry name" value="Fic-like_C"/>
    <property type="match status" value="1"/>
</dbReference>
<dbReference type="InterPro" id="IPR049514">
    <property type="entry name" value="Fic-like_C"/>
</dbReference>
<dbReference type="Gene3D" id="3.30.565.60">
    <property type="match status" value="1"/>
</dbReference>
<reference evidence="3 4" key="1">
    <citation type="submission" date="2020-08" db="EMBL/GenBank/DDBJ databases">
        <title>Genome public.</title>
        <authorList>
            <person name="Liu C."/>
            <person name="Sun Q."/>
        </authorList>
    </citation>
    <scope>NUCLEOTIDE SEQUENCE [LARGE SCALE GENOMIC DNA]</scope>
    <source>
        <strain evidence="3 4">BX0805</strain>
    </source>
</reference>
<name>A0ABR7I8B8_9FIRM</name>
<evidence type="ECO:0000259" key="1">
    <source>
        <dbReference type="Pfam" id="PF04326"/>
    </source>
</evidence>
<dbReference type="InterPro" id="IPR038475">
    <property type="entry name" value="RecG_C_sf"/>
</dbReference>
<dbReference type="Pfam" id="PF13749">
    <property type="entry name" value="HATPase_c_4"/>
    <property type="match status" value="1"/>
</dbReference>
<gene>
    <name evidence="3" type="ORF">H8Z76_03980</name>
</gene>
<feature type="domain" description="Filamentation induced by cAMP protein Fic-like C-terminal" evidence="2">
    <location>
        <begin position="422"/>
        <end position="470"/>
    </location>
</feature>
<evidence type="ECO:0000313" key="3">
    <source>
        <dbReference type="EMBL" id="MBC5753195.1"/>
    </source>
</evidence>
<dbReference type="EMBL" id="JACOQH010000002">
    <property type="protein sequence ID" value="MBC5753195.1"/>
    <property type="molecule type" value="Genomic_DNA"/>
</dbReference>
<dbReference type="PANTHER" id="PTHR30595:SF6">
    <property type="entry name" value="SCHLAFEN ALBA-2 DOMAIN-CONTAINING PROTEIN"/>
    <property type="match status" value="1"/>
</dbReference>
<keyword evidence="4" id="KW-1185">Reference proteome</keyword>